<dbReference type="Proteomes" id="UP000287188">
    <property type="component" value="Unassembled WGS sequence"/>
</dbReference>
<feature type="domain" description="Peptidase C39-like" evidence="1">
    <location>
        <begin position="1"/>
        <end position="113"/>
    </location>
</feature>
<dbReference type="Gene3D" id="3.90.70.10">
    <property type="entry name" value="Cysteine proteinases"/>
    <property type="match status" value="1"/>
</dbReference>
<protein>
    <recommendedName>
        <fullName evidence="1">Peptidase C39-like domain-containing protein</fullName>
    </recommendedName>
</protein>
<proteinExistence type="predicted"/>
<dbReference type="EMBL" id="BIFS01000001">
    <property type="protein sequence ID" value="GCE18208.1"/>
    <property type="molecule type" value="Genomic_DNA"/>
</dbReference>
<evidence type="ECO:0000259" key="1">
    <source>
        <dbReference type="Pfam" id="PF13529"/>
    </source>
</evidence>
<evidence type="ECO:0000313" key="3">
    <source>
        <dbReference type="Proteomes" id="UP000287188"/>
    </source>
</evidence>
<accession>A0A402AGF9</accession>
<name>A0A402AGF9_9CHLR</name>
<comment type="caution">
    <text evidence="2">The sequence shown here is derived from an EMBL/GenBank/DDBJ whole genome shotgun (WGS) entry which is preliminary data.</text>
</comment>
<dbReference type="InterPro" id="IPR039564">
    <property type="entry name" value="Peptidase_C39-like"/>
</dbReference>
<dbReference type="Pfam" id="PF13529">
    <property type="entry name" value="Peptidase_C39_2"/>
    <property type="match status" value="1"/>
</dbReference>
<organism evidence="2 3">
    <name type="scientific">Dictyobacter kobayashii</name>
    <dbReference type="NCBI Taxonomy" id="2014872"/>
    <lineage>
        <taxon>Bacteria</taxon>
        <taxon>Bacillati</taxon>
        <taxon>Chloroflexota</taxon>
        <taxon>Ktedonobacteria</taxon>
        <taxon>Ktedonobacterales</taxon>
        <taxon>Dictyobacteraceae</taxon>
        <taxon>Dictyobacter</taxon>
    </lineage>
</organism>
<gene>
    <name evidence="2" type="ORF">KDK_20080</name>
</gene>
<dbReference type="AlphaFoldDB" id="A0A402AGF9"/>
<keyword evidence="3" id="KW-1185">Reference proteome</keyword>
<evidence type="ECO:0000313" key="2">
    <source>
        <dbReference type="EMBL" id="GCE18208.1"/>
    </source>
</evidence>
<reference evidence="3" key="1">
    <citation type="submission" date="2018-12" db="EMBL/GenBank/DDBJ databases">
        <title>Tengunoibacter tsumagoiensis gen. nov., sp. nov., Dictyobacter kobayashii sp. nov., D. alpinus sp. nov., and D. joshuensis sp. nov. and description of Dictyobacteraceae fam. nov. within the order Ktedonobacterales isolated from Tengu-no-mugimeshi.</title>
        <authorList>
            <person name="Wang C.M."/>
            <person name="Zheng Y."/>
            <person name="Sakai Y."/>
            <person name="Toyoda A."/>
            <person name="Minakuchi Y."/>
            <person name="Abe K."/>
            <person name="Yokota A."/>
            <person name="Yabe S."/>
        </authorList>
    </citation>
    <scope>NUCLEOTIDE SEQUENCE [LARGE SCALE GENOMIC DNA]</scope>
    <source>
        <strain evidence="3">Uno11</strain>
    </source>
</reference>
<sequence length="160" mass="17863">MVLVYWSNILGQSDLSHPVAEVAKGSYDYTYHGTGNWPFNTAYAGTFGLKAFVTRLYSLSQVEQWIKIGVPIVISIEYKSGELIHSPIPSSSGHLIVIRGFTSRGDVVTNDPAAQSNARVQIIYQRANLQHVWLAASQGMAYIIYPENWPVPITDRFSSW</sequence>